<feature type="repeat" description="ANK" evidence="9">
    <location>
        <begin position="176"/>
        <end position="208"/>
    </location>
</feature>
<dbReference type="InterPro" id="IPR051573">
    <property type="entry name" value="Ankyrin-SOCS_box_domain"/>
</dbReference>
<dbReference type="GO" id="GO:0006887">
    <property type="term" value="P:exocytosis"/>
    <property type="evidence" value="ECO:0007669"/>
    <property type="project" value="UniProtKB-KW"/>
</dbReference>
<evidence type="ECO:0000256" key="9">
    <source>
        <dbReference type="PROSITE-ProRule" id="PRU00023"/>
    </source>
</evidence>
<protein>
    <recommendedName>
        <fullName evidence="12">Ankyrin repeat and SOCS box protein 13</fullName>
    </recommendedName>
</protein>
<proteinExistence type="inferred from homology"/>
<evidence type="ECO:0000256" key="5">
    <source>
        <dbReference type="ARBA" id="ARBA00022737"/>
    </source>
</evidence>
<keyword evidence="3" id="KW-0268">Exocytosis</keyword>
<organism evidence="10">
    <name type="scientific">Medioppia subpectinata</name>
    <dbReference type="NCBI Taxonomy" id="1979941"/>
    <lineage>
        <taxon>Eukaryota</taxon>
        <taxon>Metazoa</taxon>
        <taxon>Ecdysozoa</taxon>
        <taxon>Arthropoda</taxon>
        <taxon>Chelicerata</taxon>
        <taxon>Arachnida</taxon>
        <taxon>Acari</taxon>
        <taxon>Acariformes</taxon>
        <taxon>Sarcoptiformes</taxon>
        <taxon>Oribatida</taxon>
        <taxon>Brachypylina</taxon>
        <taxon>Oppioidea</taxon>
        <taxon>Oppiidae</taxon>
        <taxon>Medioppia</taxon>
    </lineage>
</organism>
<name>A0A7R9KKT0_9ACAR</name>
<accession>A0A7R9KKT0</accession>
<feature type="repeat" description="ANK" evidence="9">
    <location>
        <begin position="79"/>
        <end position="111"/>
    </location>
</feature>
<keyword evidence="5" id="KW-0677">Repeat</keyword>
<dbReference type="InterPro" id="IPR002110">
    <property type="entry name" value="Ankyrin_rpt"/>
</dbReference>
<keyword evidence="4" id="KW-1052">Target cell membrane</keyword>
<dbReference type="Proteomes" id="UP000759131">
    <property type="component" value="Unassembled WGS sequence"/>
</dbReference>
<dbReference type="PROSITE" id="PS50088">
    <property type="entry name" value="ANK_REPEAT"/>
    <property type="match status" value="7"/>
</dbReference>
<keyword evidence="6" id="KW-0528">Neurotoxin</keyword>
<dbReference type="PRINTS" id="PR01415">
    <property type="entry name" value="ANKYRIN"/>
</dbReference>
<feature type="repeat" description="ANK" evidence="9">
    <location>
        <begin position="227"/>
        <end position="259"/>
    </location>
</feature>
<evidence type="ECO:0000256" key="2">
    <source>
        <dbReference type="ARBA" id="ARBA00005949"/>
    </source>
</evidence>
<dbReference type="GO" id="GO:0044218">
    <property type="term" value="C:other organism cell membrane"/>
    <property type="evidence" value="ECO:0007669"/>
    <property type="project" value="UniProtKB-KW"/>
</dbReference>
<gene>
    <name evidence="10" type="ORF">OSB1V03_LOCUS5440</name>
</gene>
<dbReference type="AlphaFoldDB" id="A0A7R9KKT0"/>
<dbReference type="GO" id="GO:0016567">
    <property type="term" value="P:protein ubiquitination"/>
    <property type="evidence" value="ECO:0007669"/>
    <property type="project" value="TreeGrafter"/>
</dbReference>
<evidence type="ECO:0000313" key="11">
    <source>
        <dbReference type="Proteomes" id="UP000759131"/>
    </source>
</evidence>
<dbReference type="PROSITE" id="PS50297">
    <property type="entry name" value="ANK_REP_REGION"/>
    <property type="match status" value="7"/>
</dbReference>
<dbReference type="FunFam" id="1.25.40.20:FF:000016">
    <property type="entry name" value="Ankyrin repeat and SOCS box containing 5"/>
    <property type="match status" value="1"/>
</dbReference>
<keyword evidence="6" id="KW-0638">Presynaptic neurotoxin</keyword>
<keyword evidence="8" id="KW-0472">Membrane</keyword>
<reference evidence="10" key="1">
    <citation type="submission" date="2020-11" db="EMBL/GenBank/DDBJ databases">
        <authorList>
            <person name="Tran Van P."/>
        </authorList>
    </citation>
    <scope>NUCLEOTIDE SEQUENCE</scope>
</reference>
<keyword evidence="8" id="KW-1053">Target membrane</keyword>
<dbReference type="SMART" id="SM00248">
    <property type="entry name" value="ANK"/>
    <property type="match status" value="8"/>
</dbReference>
<sequence>MDVFVVIEWTYSRFYPLHAATQLGDIATVEALIIKHKLSPNETDYDYLTPLHIACFAGHVSCARLLIQCGAQINARSIDGGTPLCGACASGHYECVQLLLGNGAAVNPVHSLSTPLHEAAFSGNVNCVDVLIGCGALLNTYDCNFGTPLHAAVFQNRYKCVKRLLQAGANVNATKFHETPLHLAVSMNHMESALELLRFGANTNCRNVNCVDVLIGCGALLNTYDCNFGTPLHAAVFQNRYKCVKRLLQAGANVNATKFHETPLHLAVSMNHMESALELLRFGANTSLTNNQNRRPIELIVNKSGPLYEALYSSEKHPPLLQDVCRQALVRNQTLKKLNSLTYLPQYLIDFINFNL</sequence>
<dbReference type="Gene3D" id="1.25.40.20">
    <property type="entry name" value="Ankyrin repeat-containing domain"/>
    <property type="match status" value="2"/>
</dbReference>
<evidence type="ECO:0000256" key="8">
    <source>
        <dbReference type="ARBA" id="ARBA00023298"/>
    </source>
</evidence>
<feature type="repeat" description="ANK" evidence="9">
    <location>
        <begin position="111"/>
        <end position="143"/>
    </location>
</feature>
<dbReference type="GO" id="GO:0044231">
    <property type="term" value="C:host cell presynaptic membrane"/>
    <property type="evidence" value="ECO:0007669"/>
    <property type="project" value="UniProtKB-KW"/>
</dbReference>
<dbReference type="OrthoDB" id="539213at2759"/>
<dbReference type="PANTHER" id="PTHR24136:SF53">
    <property type="entry name" value="ANKYRIN REPEAT AND SOCS BOX CONTAINING 13"/>
    <property type="match status" value="1"/>
</dbReference>
<dbReference type="EMBL" id="CAJPIZ010002738">
    <property type="protein sequence ID" value="CAG2105433.1"/>
    <property type="molecule type" value="Genomic_DNA"/>
</dbReference>
<evidence type="ECO:0008006" key="12">
    <source>
        <dbReference type="Google" id="ProtNLM"/>
    </source>
</evidence>
<dbReference type="EMBL" id="OC857313">
    <property type="protein sequence ID" value="CAD7625003.1"/>
    <property type="molecule type" value="Genomic_DNA"/>
</dbReference>
<dbReference type="InterPro" id="IPR036770">
    <property type="entry name" value="Ankyrin_rpt-contain_sf"/>
</dbReference>
<evidence type="ECO:0000256" key="1">
    <source>
        <dbReference type="ARBA" id="ARBA00004175"/>
    </source>
</evidence>
<evidence type="ECO:0000256" key="7">
    <source>
        <dbReference type="ARBA" id="ARBA00023043"/>
    </source>
</evidence>
<evidence type="ECO:0000256" key="3">
    <source>
        <dbReference type="ARBA" id="ARBA00022483"/>
    </source>
</evidence>
<dbReference type="SUPFAM" id="SSF48403">
    <property type="entry name" value="Ankyrin repeat"/>
    <property type="match status" value="1"/>
</dbReference>
<comment type="similarity">
    <text evidence="2">Belongs to the ankyrin SOCS box (ASB) family.</text>
</comment>
<feature type="repeat" description="ANK" evidence="9">
    <location>
        <begin position="144"/>
        <end position="176"/>
    </location>
</feature>
<dbReference type="PANTHER" id="PTHR24136">
    <property type="entry name" value="SOWAH (DROSOPHILA) HOMOLOG"/>
    <property type="match status" value="1"/>
</dbReference>
<feature type="repeat" description="ANK" evidence="9">
    <location>
        <begin position="259"/>
        <end position="291"/>
    </location>
</feature>
<keyword evidence="7 9" id="KW-0040">ANK repeat</keyword>
<evidence type="ECO:0000256" key="6">
    <source>
        <dbReference type="ARBA" id="ARBA00023028"/>
    </source>
</evidence>
<dbReference type="GO" id="GO:0045732">
    <property type="term" value="P:positive regulation of protein catabolic process"/>
    <property type="evidence" value="ECO:0007669"/>
    <property type="project" value="TreeGrafter"/>
</dbReference>
<feature type="repeat" description="ANK" evidence="9">
    <location>
        <begin position="46"/>
        <end position="78"/>
    </location>
</feature>
<dbReference type="Pfam" id="PF12796">
    <property type="entry name" value="Ank_2"/>
    <property type="match status" value="3"/>
</dbReference>
<evidence type="ECO:0000256" key="4">
    <source>
        <dbReference type="ARBA" id="ARBA00022537"/>
    </source>
</evidence>
<keyword evidence="6" id="KW-0800">Toxin</keyword>
<evidence type="ECO:0000313" key="10">
    <source>
        <dbReference type="EMBL" id="CAD7625003.1"/>
    </source>
</evidence>
<keyword evidence="11" id="KW-1185">Reference proteome</keyword>
<comment type="subcellular location">
    <subcellularLocation>
        <location evidence="1">Target cell membrane</location>
    </subcellularLocation>
</comment>